<dbReference type="Proteomes" id="UP001567571">
    <property type="component" value="Unassembled WGS sequence"/>
</dbReference>
<evidence type="ECO:0000313" key="2">
    <source>
        <dbReference type="EMBL" id="MEZ3165880.1"/>
    </source>
</evidence>
<organism evidence="1 3">
    <name type="scientific">Halorubrum ejinorense</name>
    <dbReference type="NCBI Taxonomy" id="425309"/>
    <lineage>
        <taxon>Archaea</taxon>
        <taxon>Methanobacteriati</taxon>
        <taxon>Methanobacteriota</taxon>
        <taxon>Stenosarchaea group</taxon>
        <taxon>Halobacteria</taxon>
        <taxon>Halobacteriales</taxon>
        <taxon>Haloferacaceae</taxon>
        <taxon>Halorubrum</taxon>
    </lineage>
</organism>
<protein>
    <submittedName>
        <fullName evidence="1">Uncharacterized protein</fullName>
    </submittedName>
</protein>
<evidence type="ECO:0000313" key="4">
    <source>
        <dbReference type="Proteomes" id="UP001567571"/>
    </source>
</evidence>
<dbReference type="EMBL" id="JBEDNW010000001">
    <property type="protein sequence ID" value="MEZ3165880.1"/>
    <property type="molecule type" value="Genomic_DNA"/>
</dbReference>
<name>A0AAV3SNV1_9EURY</name>
<evidence type="ECO:0000313" key="3">
    <source>
        <dbReference type="Proteomes" id="UP001501425"/>
    </source>
</evidence>
<dbReference type="EMBL" id="BAAADQ010000001">
    <property type="protein sequence ID" value="GAA0532523.1"/>
    <property type="molecule type" value="Genomic_DNA"/>
</dbReference>
<evidence type="ECO:0000313" key="1">
    <source>
        <dbReference type="EMBL" id="GAA0532523.1"/>
    </source>
</evidence>
<reference evidence="1" key="1">
    <citation type="journal article" date="2014" name="Int. J. Syst. Evol. Microbiol.">
        <title>Complete genome sequence of Corynebacterium casei LMG S-19264T (=DSM 44701T), isolated from a smear-ripened cheese.</title>
        <authorList>
            <consortium name="US DOE Joint Genome Institute (JGI-PGF)"/>
            <person name="Walter F."/>
            <person name="Albersmeier A."/>
            <person name="Kalinowski J."/>
            <person name="Ruckert C."/>
        </authorList>
    </citation>
    <scope>NUCLEOTIDE SEQUENCE</scope>
    <source>
        <strain evidence="1">JCM 14265</strain>
    </source>
</reference>
<dbReference type="AlphaFoldDB" id="A0AAV3SNV1"/>
<keyword evidence="4" id="KW-1185">Reference proteome</keyword>
<reference evidence="2 4" key="3">
    <citation type="submission" date="2024-06" db="EMBL/GenBank/DDBJ databases">
        <title>Halorubrum miltondacostae sp. nov., a potential PHA producer isolated from an inland solar saltern in Rio Maior, Portugal.</title>
        <authorList>
            <person name="Albuquerque L."/>
            <person name="Viver T."/>
            <person name="Barroso C."/>
            <person name="Claudino R."/>
            <person name="Galvan M."/>
            <person name="Simoes G."/>
            <person name="Lobo Da Cunha A."/>
            <person name="Egas C."/>
        </authorList>
    </citation>
    <scope>NUCLEOTIDE SEQUENCE [LARGE SCALE GENOMIC DNA]</scope>
    <source>
        <strain evidence="2 4">DSM 18646</strain>
    </source>
</reference>
<proteinExistence type="predicted"/>
<dbReference type="Proteomes" id="UP001501425">
    <property type="component" value="Unassembled WGS sequence"/>
</dbReference>
<gene>
    <name evidence="2" type="ORF">ABNG02_00900</name>
    <name evidence="1" type="ORF">GCM10008994_04060</name>
</gene>
<sequence>MSIQNDINNRDEEQNIEVIAADVPACERPMVQFVLNQPELGAPVRVMDAGDGFIVETDADEIVENNIAHAGLTVVR</sequence>
<dbReference type="RefSeq" id="WP_343776194.1">
    <property type="nucleotide sequence ID" value="NZ_BAAADQ010000001.1"/>
</dbReference>
<accession>A0AAV3SNV1</accession>
<comment type="caution">
    <text evidence="1">The sequence shown here is derived from an EMBL/GenBank/DDBJ whole genome shotgun (WGS) entry which is preliminary data.</text>
</comment>
<reference evidence="1" key="2">
    <citation type="submission" date="2023-12" db="EMBL/GenBank/DDBJ databases">
        <authorList>
            <person name="Sun Q."/>
            <person name="Inoue M."/>
        </authorList>
    </citation>
    <scope>NUCLEOTIDE SEQUENCE</scope>
    <source>
        <strain evidence="1">JCM 14265</strain>
    </source>
</reference>